<evidence type="ECO:0000256" key="2">
    <source>
        <dbReference type="ARBA" id="ARBA00022884"/>
    </source>
</evidence>
<reference evidence="6" key="1">
    <citation type="submission" date="2016-10" db="EMBL/GenBank/DDBJ databases">
        <authorList>
            <person name="Benchimol M."/>
            <person name="Almeida L.G."/>
            <person name="Vasconcelos A.T."/>
            <person name="Perreira-Neves A."/>
            <person name="Rosa I.A."/>
            <person name="Tasca T."/>
            <person name="Bogo M.R."/>
            <person name="de Souza W."/>
        </authorList>
    </citation>
    <scope>NUCLEOTIDE SEQUENCE [LARGE SCALE GENOMIC DNA]</scope>
    <source>
        <strain evidence="6">K</strain>
    </source>
</reference>
<dbReference type="InterPro" id="IPR035979">
    <property type="entry name" value="RBD_domain_sf"/>
</dbReference>
<protein>
    <recommendedName>
        <fullName evidence="5">RRM domain-containing protein</fullName>
    </recommendedName>
</protein>
<organism evidence="6 7">
    <name type="scientific">Tritrichomonas foetus</name>
    <dbReference type="NCBI Taxonomy" id="1144522"/>
    <lineage>
        <taxon>Eukaryota</taxon>
        <taxon>Metamonada</taxon>
        <taxon>Parabasalia</taxon>
        <taxon>Tritrichomonadida</taxon>
        <taxon>Tritrichomonadidae</taxon>
        <taxon>Tritrichomonas</taxon>
    </lineage>
</organism>
<dbReference type="RefSeq" id="XP_068349373.1">
    <property type="nucleotide sequence ID" value="XM_068511542.1"/>
</dbReference>
<keyword evidence="7" id="KW-1185">Reference proteome</keyword>
<dbReference type="AlphaFoldDB" id="A0A1J4JGB2"/>
<dbReference type="Gene3D" id="3.30.70.330">
    <property type="match status" value="3"/>
</dbReference>
<evidence type="ECO:0000256" key="3">
    <source>
        <dbReference type="ARBA" id="ARBA00023187"/>
    </source>
</evidence>
<keyword evidence="1" id="KW-0507">mRNA processing</keyword>
<dbReference type="PROSITE" id="PS50102">
    <property type="entry name" value="RRM"/>
    <property type="match status" value="1"/>
</dbReference>
<dbReference type="GO" id="GO:0008380">
    <property type="term" value="P:RNA splicing"/>
    <property type="evidence" value="ECO:0007669"/>
    <property type="project" value="UniProtKB-KW"/>
</dbReference>
<keyword evidence="3" id="KW-0508">mRNA splicing</keyword>
<dbReference type="InterPro" id="IPR000504">
    <property type="entry name" value="RRM_dom"/>
</dbReference>
<evidence type="ECO:0000256" key="1">
    <source>
        <dbReference type="ARBA" id="ARBA00022664"/>
    </source>
</evidence>
<evidence type="ECO:0000313" key="6">
    <source>
        <dbReference type="EMBL" id="OHS96236.1"/>
    </source>
</evidence>
<keyword evidence="2 4" id="KW-0694">RNA-binding</keyword>
<evidence type="ECO:0000256" key="4">
    <source>
        <dbReference type="PROSITE-ProRule" id="PRU00176"/>
    </source>
</evidence>
<dbReference type="InterPro" id="IPR012677">
    <property type="entry name" value="Nucleotide-bd_a/b_plait_sf"/>
</dbReference>
<dbReference type="GO" id="GO:0003723">
    <property type="term" value="F:RNA binding"/>
    <property type="evidence" value="ECO:0007669"/>
    <property type="project" value="UniProtKB-UniRule"/>
</dbReference>
<feature type="domain" description="RRM" evidence="5">
    <location>
        <begin position="50"/>
        <end position="131"/>
    </location>
</feature>
<dbReference type="GeneID" id="94846246"/>
<evidence type="ECO:0000313" key="7">
    <source>
        <dbReference type="Proteomes" id="UP000179807"/>
    </source>
</evidence>
<gene>
    <name evidence="6" type="ORF">TRFO_37620</name>
</gene>
<comment type="caution">
    <text evidence="6">The sequence shown here is derived from an EMBL/GenBank/DDBJ whole genome shotgun (WGS) entry which is preliminary data.</text>
</comment>
<dbReference type="GO" id="GO:0006397">
    <property type="term" value="P:mRNA processing"/>
    <property type="evidence" value="ECO:0007669"/>
    <property type="project" value="UniProtKB-KW"/>
</dbReference>
<dbReference type="Proteomes" id="UP000179807">
    <property type="component" value="Unassembled WGS sequence"/>
</dbReference>
<proteinExistence type="predicted"/>
<dbReference type="EMBL" id="MLAK01001190">
    <property type="protein sequence ID" value="OHS96236.1"/>
    <property type="molecule type" value="Genomic_DNA"/>
</dbReference>
<dbReference type="PANTHER" id="PTHR23139">
    <property type="entry name" value="RNA-BINDING PROTEIN"/>
    <property type="match status" value="1"/>
</dbReference>
<sequence>MGFTLGLPPGFYAPDKPEIRELVNKIKHLNGIILPSAVSATQDQSKQQRKTVMVTNLPIDISNDEIITIVTNQLHHRKLVTDRDPVESCDIHASRYVAFLHMKTPKDAAAAVQLGSIITGSHVLKISWANLKDSKNNNSNTNSEQNATGSDYFDKGNSLDSLFVDSILPLPPADRIKAYFEERFPVEDVVIPKGFNHALVKLADYCNVDRAIFMLDGIVVDGVKLRVRKAFINESEGPNMLDEIEKRRVRIAAGPSTMLIVLSPLMRTKACVADILNTEVPINVVIHPETEKRQKPTGNTLLIYNIAPQTIMYDTDACQDIVSDVSEECSKFGKVIECTVNPLQADEVLPSDFAVVKVIFEEAKDAKEAQLALSGRRYAGRLVITQLVQ</sequence>
<dbReference type="SMART" id="SM00360">
    <property type="entry name" value="RRM"/>
    <property type="match status" value="3"/>
</dbReference>
<dbReference type="VEuPathDB" id="TrichDB:TRFO_37620"/>
<dbReference type="CDD" id="cd00590">
    <property type="entry name" value="RRM_SF"/>
    <property type="match status" value="1"/>
</dbReference>
<accession>A0A1J4JGB2</accession>
<name>A0A1J4JGB2_9EUKA</name>
<dbReference type="OrthoDB" id="10266058at2759"/>
<dbReference type="SUPFAM" id="SSF54928">
    <property type="entry name" value="RNA-binding domain, RBD"/>
    <property type="match status" value="2"/>
</dbReference>
<evidence type="ECO:0000259" key="5">
    <source>
        <dbReference type="PROSITE" id="PS50102"/>
    </source>
</evidence>